<comment type="caution">
    <text evidence="1">The sequence shown here is derived from an EMBL/GenBank/DDBJ whole genome shotgun (WGS) entry which is preliminary data.</text>
</comment>
<proteinExistence type="predicted"/>
<sequence>MNKWIIFVDTHTVIEAETKIAAINKALDQGYNISEITLLEVN</sequence>
<dbReference type="Proteomes" id="UP000475928">
    <property type="component" value="Unassembled WGS sequence"/>
</dbReference>
<evidence type="ECO:0000313" key="2">
    <source>
        <dbReference type="Proteomes" id="UP000475928"/>
    </source>
</evidence>
<name>A0A6A0B9N2_9LACT</name>
<dbReference type="RefSeq" id="WP_267130156.1">
    <property type="nucleotide sequence ID" value="NZ_BLLH01000016.1"/>
</dbReference>
<reference evidence="1 2" key="1">
    <citation type="submission" date="2020-02" db="EMBL/GenBank/DDBJ databases">
        <title>Draft genome sequence of Lactococcus sp. Hs20B0-1.</title>
        <authorList>
            <person name="Noda S."/>
            <person name="Yuki M."/>
            <person name="Ohkuma M."/>
        </authorList>
    </citation>
    <scope>NUCLEOTIDE SEQUENCE [LARGE SCALE GENOMIC DNA]</scope>
    <source>
        <strain evidence="1 2">Hs20B0-1</strain>
    </source>
</reference>
<dbReference type="AlphaFoldDB" id="A0A6A0B9N2"/>
<organism evidence="1 2">
    <name type="scientific">Pseudolactococcus insecticola</name>
    <dbReference type="NCBI Taxonomy" id="2709158"/>
    <lineage>
        <taxon>Bacteria</taxon>
        <taxon>Bacillati</taxon>
        <taxon>Bacillota</taxon>
        <taxon>Bacilli</taxon>
        <taxon>Lactobacillales</taxon>
        <taxon>Streptococcaceae</taxon>
        <taxon>Pseudolactococcus</taxon>
    </lineage>
</organism>
<keyword evidence="2" id="KW-1185">Reference proteome</keyword>
<evidence type="ECO:0000313" key="1">
    <source>
        <dbReference type="EMBL" id="GFH41425.1"/>
    </source>
</evidence>
<protein>
    <submittedName>
        <fullName evidence="1">Uncharacterized protein</fullName>
    </submittedName>
</protein>
<dbReference type="EMBL" id="BLLH01000016">
    <property type="protein sequence ID" value="GFH41425.1"/>
    <property type="molecule type" value="Genomic_DNA"/>
</dbReference>
<accession>A0A6A0B9N2</accession>
<gene>
    <name evidence="1" type="ORF">Hs20B_18230</name>
</gene>